<accession>A0A4U6U354</accession>
<dbReference type="GO" id="GO:0006511">
    <property type="term" value="P:ubiquitin-dependent protein catabolic process"/>
    <property type="evidence" value="ECO:0007669"/>
    <property type="project" value="TreeGrafter"/>
</dbReference>
<keyword evidence="2 4" id="KW-0863">Zinc-finger</keyword>
<dbReference type="PANTHER" id="PTHR45931:SF23">
    <property type="entry name" value="OS12G0134500 PROTEIN"/>
    <property type="match status" value="1"/>
</dbReference>
<evidence type="ECO:0000256" key="4">
    <source>
        <dbReference type="PROSITE-ProRule" id="PRU00175"/>
    </source>
</evidence>
<gene>
    <name evidence="6" type="ORF">SEVIR_7G328400v2</name>
</gene>
<dbReference type="Pfam" id="PF13639">
    <property type="entry name" value="zf-RING_2"/>
    <property type="match status" value="1"/>
</dbReference>
<name>A0A4U6U354_SETVI</name>
<dbReference type="GO" id="GO:0008270">
    <property type="term" value="F:zinc ion binding"/>
    <property type="evidence" value="ECO:0007669"/>
    <property type="project" value="UniProtKB-KW"/>
</dbReference>
<evidence type="ECO:0000259" key="5">
    <source>
        <dbReference type="PROSITE" id="PS50089"/>
    </source>
</evidence>
<dbReference type="GO" id="GO:0061630">
    <property type="term" value="F:ubiquitin protein ligase activity"/>
    <property type="evidence" value="ECO:0007669"/>
    <property type="project" value="TreeGrafter"/>
</dbReference>
<dbReference type="Proteomes" id="UP000298652">
    <property type="component" value="Chromosome 7"/>
</dbReference>
<dbReference type="SUPFAM" id="SSF57850">
    <property type="entry name" value="RING/U-box"/>
    <property type="match status" value="1"/>
</dbReference>
<dbReference type="InterPro" id="IPR051834">
    <property type="entry name" value="RING_finger_E3_ligase"/>
</dbReference>
<reference evidence="6" key="1">
    <citation type="submission" date="2019-03" db="EMBL/GenBank/DDBJ databases">
        <title>WGS assembly of Setaria viridis.</title>
        <authorList>
            <person name="Huang P."/>
            <person name="Jenkins J."/>
            <person name="Grimwood J."/>
            <person name="Barry K."/>
            <person name="Healey A."/>
            <person name="Mamidi S."/>
            <person name="Sreedasyam A."/>
            <person name="Shu S."/>
            <person name="Feldman M."/>
            <person name="Wu J."/>
            <person name="Yu Y."/>
            <person name="Chen C."/>
            <person name="Johnson J."/>
            <person name="Rokhsar D."/>
            <person name="Baxter I."/>
            <person name="Schmutz J."/>
            <person name="Brutnell T."/>
            <person name="Kellogg E."/>
        </authorList>
    </citation>
    <scope>NUCLEOTIDE SEQUENCE [LARGE SCALE GENOMIC DNA]</scope>
</reference>
<dbReference type="GO" id="GO:0005634">
    <property type="term" value="C:nucleus"/>
    <property type="evidence" value="ECO:0007669"/>
    <property type="project" value="TreeGrafter"/>
</dbReference>
<keyword evidence="7" id="KW-1185">Reference proteome</keyword>
<dbReference type="AlphaFoldDB" id="A0A4U6U354"/>
<dbReference type="Gramene" id="TKW07759">
    <property type="protein sequence ID" value="TKW07759"/>
    <property type="gene ID" value="SEVIR_7G328400v2"/>
</dbReference>
<dbReference type="Gene3D" id="3.30.40.10">
    <property type="entry name" value="Zinc/RING finger domain, C3HC4 (zinc finger)"/>
    <property type="match status" value="1"/>
</dbReference>
<dbReference type="InterPro" id="IPR013083">
    <property type="entry name" value="Znf_RING/FYVE/PHD"/>
</dbReference>
<keyword evidence="1" id="KW-0479">Metal-binding</keyword>
<organism evidence="6 7">
    <name type="scientific">Setaria viridis</name>
    <name type="common">Green bristlegrass</name>
    <name type="synonym">Setaria italica subsp. viridis</name>
    <dbReference type="NCBI Taxonomy" id="4556"/>
    <lineage>
        <taxon>Eukaryota</taxon>
        <taxon>Viridiplantae</taxon>
        <taxon>Streptophyta</taxon>
        <taxon>Embryophyta</taxon>
        <taxon>Tracheophyta</taxon>
        <taxon>Spermatophyta</taxon>
        <taxon>Magnoliopsida</taxon>
        <taxon>Liliopsida</taxon>
        <taxon>Poales</taxon>
        <taxon>Poaceae</taxon>
        <taxon>PACMAD clade</taxon>
        <taxon>Panicoideae</taxon>
        <taxon>Panicodae</taxon>
        <taxon>Paniceae</taxon>
        <taxon>Cenchrinae</taxon>
        <taxon>Setaria</taxon>
    </lineage>
</organism>
<keyword evidence="3" id="KW-0862">Zinc</keyword>
<evidence type="ECO:0000256" key="1">
    <source>
        <dbReference type="ARBA" id="ARBA00022723"/>
    </source>
</evidence>
<proteinExistence type="predicted"/>
<evidence type="ECO:0000313" key="7">
    <source>
        <dbReference type="Proteomes" id="UP000298652"/>
    </source>
</evidence>
<sequence length="229" mass="26782">MPCRTAAERRVSKSSRSRFRPVRFPPPASAYINGILLLVPSSSSPRVPSAAFSAAVARLLRPRLLPSPIRRRARVCLLAPRSAASRARMGLPFQRGRRPTTEEEDQEARARKRQRWEAWLVVEKRIEAHWREVEEFMNRPSYGVPASKWAIVRLYMPRWCDLTRGEHRCAICLEDLEPRDRMRMMPCRHSFHQRCIFKWLQINRLCPICQFALPSDEEQRLLDEKAAKP</sequence>
<dbReference type="PROSITE" id="PS50089">
    <property type="entry name" value="ZF_RING_2"/>
    <property type="match status" value="1"/>
</dbReference>
<protein>
    <recommendedName>
        <fullName evidence="5">RING-type domain-containing protein</fullName>
    </recommendedName>
</protein>
<dbReference type="SMART" id="SM00184">
    <property type="entry name" value="RING"/>
    <property type="match status" value="1"/>
</dbReference>
<dbReference type="InterPro" id="IPR001841">
    <property type="entry name" value="Znf_RING"/>
</dbReference>
<feature type="non-terminal residue" evidence="6">
    <location>
        <position position="229"/>
    </location>
</feature>
<feature type="domain" description="RING-type" evidence="5">
    <location>
        <begin position="169"/>
        <end position="210"/>
    </location>
</feature>
<evidence type="ECO:0000256" key="3">
    <source>
        <dbReference type="ARBA" id="ARBA00022833"/>
    </source>
</evidence>
<evidence type="ECO:0000256" key="2">
    <source>
        <dbReference type="ARBA" id="ARBA00022771"/>
    </source>
</evidence>
<evidence type="ECO:0000313" key="6">
    <source>
        <dbReference type="EMBL" id="TKW07759.1"/>
    </source>
</evidence>
<dbReference type="EMBL" id="CM016558">
    <property type="protein sequence ID" value="TKW07759.1"/>
    <property type="molecule type" value="Genomic_DNA"/>
</dbReference>
<dbReference type="PANTHER" id="PTHR45931">
    <property type="entry name" value="SI:CH211-59O9.10"/>
    <property type="match status" value="1"/>
</dbReference>